<dbReference type="GO" id="GO:0022857">
    <property type="term" value="F:transmembrane transporter activity"/>
    <property type="evidence" value="ECO:0007669"/>
    <property type="project" value="UniProtKB-UniRule"/>
</dbReference>
<keyword evidence="3 6" id="KW-0812">Transmembrane</keyword>
<evidence type="ECO:0000256" key="5">
    <source>
        <dbReference type="ARBA" id="ARBA00023136"/>
    </source>
</evidence>
<dbReference type="EMBL" id="HBED01029439">
    <property type="protein sequence ID" value="CAD8315922.1"/>
    <property type="molecule type" value="Transcribed_RNA"/>
</dbReference>
<organism evidence="8">
    <name type="scientific">Pseudictyota dubia</name>
    <dbReference type="NCBI Taxonomy" id="2749911"/>
    <lineage>
        <taxon>Eukaryota</taxon>
        <taxon>Sar</taxon>
        <taxon>Stramenopiles</taxon>
        <taxon>Ochrophyta</taxon>
        <taxon>Bacillariophyta</taxon>
        <taxon>Mediophyceae</taxon>
        <taxon>Biddulphiophycidae</taxon>
        <taxon>Eupodiscales</taxon>
        <taxon>Odontellaceae</taxon>
        <taxon>Pseudictyota</taxon>
    </lineage>
</organism>
<feature type="transmembrane region" description="Helical" evidence="6">
    <location>
        <begin position="384"/>
        <end position="401"/>
    </location>
</feature>
<feature type="transmembrane region" description="Helical" evidence="6">
    <location>
        <begin position="38"/>
        <end position="58"/>
    </location>
</feature>
<feature type="region of interest" description="Disordered" evidence="7">
    <location>
        <begin position="1"/>
        <end position="29"/>
    </location>
</feature>
<comment type="function">
    <text evidence="6">Choline transporter.</text>
</comment>
<gene>
    <name evidence="8" type="ORF">TDUB1175_LOCUS14715</name>
</gene>
<feature type="transmembrane region" description="Helical" evidence="6">
    <location>
        <begin position="199"/>
        <end position="222"/>
    </location>
</feature>
<reference evidence="8" key="1">
    <citation type="submission" date="2021-01" db="EMBL/GenBank/DDBJ databases">
        <authorList>
            <person name="Corre E."/>
            <person name="Pelletier E."/>
            <person name="Niang G."/>
            <person name="Scheremetjew M."/>
            <person name="Finn R."/>
            <person name="Kale V."/>
            <person name="Holt S."/>
            <person name="Cochrane G."/>
            <person name="Meng A."/>
            <person name="Brown T."/>
            <person name="Cohen L."/>
        </authorList>
    </citation>
    <scope>NUCLEOTIDE SEQUENCE</scope>
    <source>
        <strain evidence="8">CCMP147</strain>
    </source>
</reference>
<comment type="similarity">
    <text evidence="2 6">Belongs to the CTL (choline transporter-like) family.</text>
</comment>
<feature type="transmembrane region" description="Helical" evidence="6">
    <location>
        <begin position="158"/>
        <end position="178"/>
    </location>
</feature>
<evidence type="ECO:0000256" key="3">
    <source>
        <dbReference type="ARBA" id="ARBA00022692"/>
    </source>
</evidence>
<evidence type="ECO:0000313" key="8">
    <source>
        <dbReference type="EMBL" id="CAD8315922.1"/>
    </source>
</evidence>
<dbReference type="InterPro" id="IPR007603">
    <property type="entry name" value="Choline_transptr-like"/>
</dbReference>
<feature type="transmembrane region" description="Helical" evidence="6">
    <location>
        <begin position="278"/>
        <end position="302"/>
    </location>
</feature>
<comment type="subcellular location">
    <subcellularLocation>
        <location evidence="6">Cell membrane</location>
        <topology evidence="6">Multi-pass membrane protein</topology>
    </subcellularLocation>
    <subcellularLocation>
        <location evidence="1">Membrane</location>
        <topology evidence="1">Multi-pass membrane protein</topology>
    </subcellularLocation>
</comment>
<evidence type="ECO:0000256" key="4">
    <source>
        <dbReference type="ARBA" id="ARBA00022989"/>
    </source>
</evidence>
<name>A0A7R9ZC19_9STRA</name>
<dbReference type="PANTHER" id="PTHR12385">
    <property type="entry name" value="CHOLINE TRANSPORTER-LIKE (SLC FAMILY 44)"/>
    <property type="match status" value="1"/>
</dbReference>
<evidence type="ECO:0000256" key="6">
    <source>
        <dbReference type="RuleBase" id="RU368066"/>
    </source>
</evidence>
<feature type="transmembrane region" description="Helical" evidence="6">
    <location>
        <begin position="323"/>
        <end position="343"/>
    </location>
</feature>
<dbReference type="AlphaFoldDB" id="A0A7R9ZC19"/>
<proteinExistence type="inferred from homology"/>
<evidence type="ECO:0000256" key="1">
    <source>
        <dbReference type="ARBA" id="ARBA00004141"/>
    </source>
</evidence>
<feature type="transmembrane region" description="Helical" evidence="6">
    <location>
        <begin position="104"/>
        <end position="124"/>
    </location>
</feature>
<feature type="transmembrane region" description="Helical" evidence="6">
    <location>
        <begin position="458"/>
        <end position="480"/>
    </location>
</feature>
<evidence type="ECO:0000256" key="7">
    <source>
        <dbReference type="SAM" id="MobiDB-lite"/>
    </source>
</evidence>
<keyword evidence="4 6" id="KW-1133">Transmembrane helix</keyword>
<feature type="transmembrane region" description="Helical" evidence="6">
    <location>
        <begin position="422"/>
        <end position="446"/>
    </location>
</feature>
<dbReference type="Pfam" id="PF04515">
    <property type="entry name" value="Choline_transpo"/>
    <property type="match status" value="1"/>
</dbReference>
<sequence length="534" mass="57618">MADTANYGAVPPSEEATKSRGHGIEMPDDSRPTCRNPIMALLFIAHLVVIALTGAKYGTFSLPEELESAADYAAKAADSVVDYEEDVLNGQEEGEFWRGVALRLALPCAAFSFIVAYVVAAFVLPKCAQAAVRLCLFLSFFVTVGLAVAFSIQYPIWWVYTISGILSVLAAVYTCKVWKLVPFAVANLKVAIKGMTENGGTYIIALIFAILAFIWAIGWFYVANGVYALREVYGKSSLCDDPEAAAAAGVSINGLDCEQTSDEVAKFGGIMFGLLVSLYWTIAVILNCVRVMVAGTMATWCIDKEDASSCCSPAVLSSFVRSMVFSFGSVCFGSLVEGVAAAINAAMQYAKSAADADGDTTDCNSRLFGCLVCLTKCFEDMIEYFNQWAYVYIGIYGYGYIKSGREVMKLFRERGWTSIVSDFLVSYVLNFTSILVGALTGGLGILLDINDTVGSAGYWDSFVVGFLIGLLVTHVMMNVIKGAVNTAIVIFADKPDEMAKNHPVMTKEMAEAWLDAYPDCGVPNLSDPIYAVVV</sequence>
<feature type="transmembrane region" description="Helical" evidence="6">
    <location>
        <begin position="131"/>
        <end position="152"/>
    </location>
</feature>
<evidence type="ECO:0000256" key="2">
    <source>
        <dbReference type="ARBA" id="ARBA00007168"/>
    </source>
</evidence>
<keyword evidence="5 6" id="KW-0472">Membrane</keyword>
<feature type="compositionally biased region" description="Basic and acidic residues" evidence="7">
    <location>
        <begin position="15"/>
        <end position="29"/>
    </location>
</feature>
<accession>A0A7R9ZC19</accession>
<dbReference type="GO" id="GO:0005886">
    <property type="term" value="C:plasma membrane"/>
    <property type="evidence" value="ECO:0007669"/>
    <property type="project" value="UniProtKB-SubCell"/>
</dbReference>
<protein>
    <recommendedName>
        <fullName evidence="6">Choline transporter-like protein</fullName>
    </recommendedName>
</protein>
<dbReference type="PANTHER" id="PTHR12385:SF4">
    <property type="entry name" value="PROTEIN PNS1"/>
    <property type="match status" value="1"/>
</dbReference>